<evidence type="ECO:0000259" key="10">
    <source>
        <dbReference type="Pfam" id="PF12704"/>
    </source>
</evidence>
<keyword evidence="5 8" id="KW-0812">Transmembrane</keyword>
<evidence type="ECO:0000256" key="8">
    <source>
        <dbReference type="SAM" id="Phobius"/>
    </source>
</evidence>
<gene>
    <name evidence="11" type="ORF">HQR01_10275</name>
</gene>
<dbReference type="GO" id="GO:0098797">
    <property type="term" value="C:plasma membrane protein complex"/>
    <property type="evidence" value="ECO:0007669"/>
    <property type="project" value="TreeGrafter"/>
</dbReference>
<dbReference type="Proteomes" id="UP000504693">
    <property type="component" value="Chromosome"/>
</dbReference>
<dbReference type="GO" id="GO:0044874">
    <property type="term" value="P:lipoprotein localization to outer membrane"/>
    <property type="evidence" value="ECO:0007669"/>
    <property type="project" value="TreeGrafter"/>
</dbReference>
<feature type="transmembrane region" description="Helical" evidence="8">
    <location>
        <begin position="22"/>
        <end position="49"/>
    </location>
</feature>
<dbReference type="AlphaFoldDB" id="A0A7D3XT41"/>
<feature type="transmembrane region" description="Helical" evidence="8">
    <location>
        <begin position="317"/>
        <end position="343"/>
    </location>
</feature>
<name>A0A7D3XT41_9SPHN</name>
<dbReference type="Pfam" id="PF12704">
    <property type="entry name" value="MacB_PCD"/>
    <property type="match status" value="1"/>
</dbReference>
<keyword evidence="3" id="KW-0813">Transport</keyword>
<feature type="domain" description="ABC3 transporter permease C-terminal" evidence="9">
    <location>
        <begin position="273"/>
        <end position="406"/>
    </location>
</feature>
<reference evidence="11 12" key="1">
    <citation type="submission" date="2020-05" db="EMBL/GenBank/DDBJ databases">
        <title>Erythrobacter mangrovi sp. nov., isolated from rhizosphere soil of mangrove plant (Kandelia candel).</title>
        <authorList>
            <person name="Ye Y.H."/>
        </authorList>
    </citation>
    <scope>NUCLEOTIDE SEQUENCE [LARGE SCALE GENOMIC DNA]</scope>
    <source>
        <strain evidence="11 12">EB310</strain>
    </source>
</reference>
<feature type="transmembrane region" description="Helical" evidence="8">
    <location>
        <begin position="269"/>
        <end position="296"/>
    </location>
</feature>
<keyword evidence="7 8" id="KW-0472">Membrane</keyword>
<dbReference type="RefSeq" id="WP_173216312.1">
    <property type="nucleotide sequence ID" value="NZ_CP053921.1"/>
</dbReference>
<feature type="domain" description="MacB-like periplasmic core" evidence="10">
    <location>
        <begin position="30"/>
        <end position="241"/>
    </location>
</feature>
<protein>
    <submittedName>
        <fullName evidence="11">Lipoprotein-releasing ABC transporter permease subunit</fullName>
    </submittedName>
</protein>
<feature type="transmembrane region" description="Helical" evidence="8">
    <location>
        <begin position="379"/>
        <end position="399"/>
    </location>
</feature>
<proteinExistence type="inferred from homology"/>
<keyword evidence="4" id="KW-1003">Cell membrane</keyword>
<evidence type="ECO:0000259" key="9">
    <source>
        <dbReference type="Pfam" id="PF02687"/>
    </source>
</evidence>
<evidence type="ECO:0000256" key="4">
    <source>
        <dbReference type="ARBA" id="ARBA00022475"/>
    </source>
</evidence>
<evidence type="ECO:0000256" key="3">
    <source>
        <dbReference type="ARBA" id="ARBA00022448"/>
    </source>
</evidence>
<dbReference type="GO" id="GO:0042953">
    <property type="term" value="P:lipoprotein transport"/>
    <property type="evidence" value="ECO:0007669"/>
    <property type="project" value="InterPro"/>
</dbReference>
<evidence type="ECO:0000313" key="11">
    <source>
        <dbReference type="EMBL" id="QKG72754.1"/>
    </source>
</evidence>
<comment type="subcellular location">
    <subcellularLocation>
        <location evidence="1">Cell membrane</location>
        <topology evidence="1">Multi-pass membrane protein</topology>
    </subcellularLocation>
</comment>
<sequence>MILSPFEWTIAKRYLLPGRGEAFITLVAGISIGVVMLSVAMLVIVMSVMNGFRAELFDKIVGLNGHAIVQAYGGRLDNWEAILEDVRETPGVTQASPLIEQPLFTTFNGRVEAILVRGNTMQDIRGFSDKVVSGDIATLQPGEGKVAIGVRLAENIGARVGDTITITNPQGRATPFGTVPRQIGYEVAAIFEVGVYDYDGAFVIMPMRDAQTLLLLGNTVGMIEVKVDDPDNVGAILDPVQRAVQGRAVVADWKTINATLFEALQIERVAMAFALSFMVLVAAFNILSSLVMLVRAKTRDIAIMRTMGATRQSLMKIFVTTGFTVGAIGTMAGLVLGFLVLYFRQGIVELIGRVTGVELWDPQMRFLTTLPAKTDPVEVALIVLLALVLSFLATLYPAWKAASTDPVQVLRYE</sequence>
<dbReference type="EMBL" id="CP053921">
    <property type="protein sequence ID" value="QKG72754.1"/>
    <property type="molecule type" value="Genomic_DNA"/>
</dbReference>
<dbReference type="Pfam" id="PF02687">
    <property type="entry name" value="FtsX"/>
    <property type="match status" value="1"/>
</dbReference>
<organism evidence="11 12">
    <name type="scientific">Erythrobacter mangrovi</name>
    <dbReference type="NCBI Taxonomy" id="2739433"/>
    <lineage>
        <taxon>Bacteria</taxon>
        <taxon>Pseudomonadati</taxon>
        <taxon>Pseudomonadota</taxon>
        <taxon>Alphaproteobacteria</taxon>
        <taxon>Sphingomonadales</taxon>
        <taxon>Erythrobacteraceae</taxon>
        <taxon>Erythrobacter/Porphyrobacter group</taxon>
        <taxon>Erythrobacter</taxon>
    </lineage>
</organism>
<dbReference type="NCBIfam" id="TIGR02212">
    <property type="entry name" value="lolCE"/>
    <property type="match status" value="1"/>
</dbReference>
<dbReference type="PANTHER" id="PTHR30489">
    <property type="entry name" value="LIPOPROTEIN-RELEASING SYSTEM TRANSMEMBRANE PROTEIN LOLE"/>
    <property type="match status" value="1"/>
</dbReference>
<dbReference type="PANTHER" id="PTHR30489:SF0">
    <property type="entry name" value="LIPOPROTEIN-RELEASING SYSTEM TRANSMEMBRANE PROTEIN LOLE"/>
    <property type="match status" value="1"/>
</dbReference>
<keyword evidence="6 8" id="KW-1133">Transmembrane helix</keyword>
<keyword evidence="12" id="KW-1185">Reference proteome</keyword>
<evidence type="ECO:0000256" key="6">
    <source>
        <dbReference type="ARBA" id="ARBA00022989"/>
    </source>
</evidence>
<dbReference type="InterPro" id="IPR025857">
    <property type="entry name" value="MacB_PCD"/>
</dbReference>
<evidence type="ECO:0000256" key="5">
    <source>
        <dbReference type="ARBA" id="ARBA00022692"/>
    </source>
</evidence>
<dbReference type="InterPro" id="IPR051447">
    <property type="entry name" value="Lipoprotein-release_system"/>
</dbReference>
<accession>A0A7D3XT41</accession>
<evidence type="ECO:0000256" key="2">
    <source>
        <dbReference type="ARBA" id="ARBA00005236"/>
    </source>
</evidence>
<comment type="similarity">
    <text evidence="2">Belongs to the ABC-4 integral membrane protein family. LolC/E subfamily.</text>
</comment>
<evidence type="ECO:0000313" key="12">
    <source>
        <dbReference type="Proteomes" id="UP000504693"/>
    </source>
</evidence>
<evidence type="ECO:0000256" key="1">
    <source>
        <dbReference type="ARBA" id="ARBA00004651"/>
    </source>
</evidence>
<dbReference type="InterPro" id="IPR011925">
    <property type="entry name" value="LolCE_TM"/>
</dbReference>
<dbReference type="InterPro" id="IPR003838">
    <property type="entry name" value="ABC3_permease_C"/>
</dbReference>
<dbReference type="KEGG" id="emv:HQR01_10275"/>
<keyword evidence="11" id="KW-0449">Lipoprotein</keyword>
<evidence type="ECO:0000256" key="7">
    <source>
        <dbReference type="ARBA" id="ARBA00023136"/>
    </source>
</evidence>